<keyword evidence="3" id="KW-1185">Reference proteome</keyword>
<reference evidence="2 3" key="4">
    <citation type="journal article" date="2011" name="BMC Genomics">
        <title>RNA-Seq improves annotation of protein-coding genes in the cucumber genome.</title>
        <authorList>
            <person name="Li Z."/>
            <person name="Zhang Z."/>
            <person name="Yan P."/>
            <person name="Huang S."/>
            <person name="Fei Z."/>
            <person name="Lin K."/>
        </authorList>
    </citation>
    <scope>NUCLEOTIDE SEQUENCE [LARGE SCALE GENOMIC DNA]</scope>
    <source>
        <strain evidence="3">cv. 9930</strain>
    </source>
</reference>
<name>A0A0A0M0T8_CUCSA</name>
<reference evidence="2 3" key="1">
    <citation type="journal article" date="2009" name="Nat. Genet.">
        <title>The genome of the cucumber, Cucumis sativus L.</title>
        <authorList>
            <person name="Huang S."/>
            <person name="Li R."/>
            <person name="Zhang Z."/>
            <person name="Li L."/>
            <person name="Gu X."/>
            <person name="Fan W."/>
            <person name="Lucas W.J."/>
            <person name="Wang X."/>
            <person name="Xie B."/>
            <person name="Ni P."/>
            <person name="Ren Y."/>
            <person name="Zhu H."/>
            <person name="Li J."/>
            <person name="Lin K."/>
            <person name="Jin W."/>
            <person name="Fei Z."/>
            <person name="Li G."/>
            <person name="Staub J."/>
            <person name="Kilian A."/>
            <person name="van der Vossen E.A."/>
            <person name="Wu Y."/>
            <person name="Guo J."/>
            <person name="He J."/>
            <person name="Jia Z."/>
            <person name="Ren Y."/>
            <person name="Tian G."/>
            <person name="Lu Y."/>
            <person name="Ruan J."/>
            <person name="Qian W."/>
            <person name="Wang M."/>
            <person name="Huang Q."/>
            <person name="Li B."/>
            <person name="Xuan Z."/>
            <person name="Cao J."/>
            <person name="Asan"/>
            <person name="Wu Z."/>
            <person name="Zhang J."/>
            <person name="Cai Q."/>
            <person name="Bai Y."/>
            <person name="Zhao B."/>
            <person name="Han Y."/>
            <person name="Li Y."/>
            <person name="Li X."/>
            <person name="Wang S."/>
            <person name="Shi Q."/>
            <person name="Liu S."/>
            <person name="Cho W.K."/>
            <person name="Kim J.Y."/>
            <person name="Xu Y."/>
            <person name="Heller-Uszynska K."/>
            <person name="Miao H."/>
            <person name="Cheng Z."/>
            <person name="Zhang S."/>
            <person name="Wu J."/>
            <person name="Yang Y."/>
            <person name="Kang H."/>
            <person name="Li M."/>
            <person name="Liang H."/>
            <person name="Ren X."/>
            <person name="Shi Z."/>
            <person name="Wen M."/>
            <person name="Jian M."/>
            <person name="Yang H."/>
            <person name="Zhang G."/>
            <person name="Yang Z."/>
            <person name="Chen R."/>
            <person name="Liu S."/>
            <person name="Li J."/>
            <person name="Ma L."/>
            <person name="Liu H."/>
            <person name="Zhou Y."/>
            <person name="Zhao J."/>
            <person name="Fang X."/>
            <person name="Li G."/>
            <person name="Fang L."/>
            <person name="Li Y."/>
            <person name="Liu D."/>
            <person name="Zheng H."/>
            <person name="Zhang Y."/>
            <person name="Qin N."/>
            <person name="Li Z."/>
            <person name="Yang G."/>
            <person name="Yang S."/>
            <person name="Bolund L."/>
            <person name="Kristiansen K."/>
            <person name="Zheng H."/>
            <person name="Li S."/>
            <person name="Zhang X."/>
            <person name="Yang H."/>
            <person name="Wang J."/>
            <person name="Sun R."/>
            <person name="Zhang B."/>
            <person name="Jiang S."/>
            <person name="Wang J."/>
            <person name="Du Y."/>
            <person name="Li S."/>
        </authorList>
    </citation>
    <scope>NUCLEOTIDE SEQUENCE [LARGE SCALE GENOMIC DNA]</scope>
    <source>
        <strain evidence="3">cv. 9930</strain>
    </source>
</reference>
<accession>A0A0A0M0T8</accession>
<evidence type="ECO:0000313" key="3">
    <source>
        <dbReference type="Proteomes" id="UP000029981"/>
    </source>
</evidence>
<feature type="chain" id="PRO_5001966487" evidence="1">
    <location>
        <begin position="23"/>
        <end position="74"/>
    </location>
</feature>
<evidence type="ECO:0000256" key="1">
    <source>
        <dbReference type="SAM" id="SignalP"/>
    </source>
</evidence>
<dbReference type="AlphaFoldDB" id="A0A0A0M0T8"/>
<dbReference type="Proteomes" id="UP000029981">
    <property type="component" value="Chromosome 1"/>
</dbReference>
<organism evidence="2 3">
    <name type="scientific">Cucumis sativus</name>
    <name type="common">Cucumber</name>
    <dbReference type="NCBI Taxonomy" id="3659"/>
    <lineage>
        <taxon>Eukaryota</taxon>
        <taxon>Viridiplantae</taxon>
        <taxon>Streptophyta</taxon>
        <taxon>Embryophyta</taxon>
        <taxon>Tracheophyta</taxon>
        <taxon>Spermatophyta</taxon>
        <taxon>Magnoliopsida</taxon>
        <taxon>eudicotyledons</taxon>
        <taxon>Gunneridae</taxon>
        <taxon>Pentapetalae</taxon>
        <taxon>rosids</taxon>
        <taxon>fabids</taxon>
        <taxon>Cucurbitales</taxon>
        <taxon>Cucurbitaceae</taxon>
        <taxon>Benincaseae</taxon>
        <taxon>Cucumis</taxon>
    </lineage>
</organism>
<reference evidence="2 3" key="3">
    <citation type="journal article" date="2010" name="BMC Genomics">
        <title>Transcriptome sequencing and comparative analysis of cucumber flowers with different sex types.</title>
        <authorList>
            <person name="Guo S."/>
            <person name="Zheng Y."/>
            <person name="Joung J.G."/>
            <person name="Liu S."/>
            <person name="Zhang Z."/>
            <person name="Crasta O.R."/>
            <person name="Sobral B.W."/>
            <person name="Xu Y."/>
            <person name="Huang S."/>
            <person name="Fei Z."/>
        </authorList>
    </citation>
    <scope>NUCLEOTIDE SEQUENCE [LARGE SCALE GENOMIC DNA]</scope>
    <source>
        <strain evidence="3">cv. 9930</strain>
    </source>
</reference>
<proteinExistence type="predicted"/>
<protein>
    <submittedName>
        <fullName evidence="2">Uncharacterized protein</fullName>
    </submittedName>
</protein>
<feature type="signal peptide" evidence="1">
    <location>
        <begin position="1"/>
        <end position="22"/>
    </location>
</feature>
<keyword evidence="1" id="KW-0732">Signal</keyword>
<dbReference type="Gramene" id="KGN65816">
    <property type="protein sequence ID" value="KGN65816"/>
    <property type="gene ID" value="Csa_1G532240"/>
</dbReference>
<gene>
    <name evidence="2" type="ORF">Csa_1G532240</name>
</gene>
<evidence type="ECO:0000313" key="2">
    <source>
        <dbReference type="EMBL" id="KGN65816.1"/>
    </source>
</evidence>
<reference evidence="2 3" key="2">
    <citation type="journal article" date="2009" name="PLoS ONE">
        <title>An integrated genetic and cytogenetic map of the cucumber genome.</title>
        <authorList>
            <person name="Ren Y."/>
            <person name="Zhang Z."/>
            <person name="Liu J."/>
            <person name="Staub J.E."/>
            <person name="Han Y."/>
            <person name="Cheng Z."/>
            <person name="Li X."/>
            <person name="Lu J."/>
            <person name="Miao H."/>
            <person name="Kang H."/>
            <person name="Xie B."/>
            <person name="Gu X."/>
            <person name="Wang X."/>
            <person name="Du Y."/>
            <person name="Jin W."/>
            <person name="Huang S."/>
        </authorList>
    </citation>
    <scope>NUCLEOTIDE SEQUENCE [LARGE SCALE GENOMIC DNA]</scope>
    <source>
        <strain evidence="3">cv. 9930</strain>
    </source>
</reference>
<sequence length="74" mass="8348">MDYSKARLALFLLLSFALATSARIIPHSENQEATYIMNDYSDPGANPRHDPFPPPLEHSFEVNAVRGRHITKNP</sequence>
<dbReference type="EMBL" id="CM002922">
    <property type="protein sequence ID" value="KGN65816.1"/>
    <property type="molecule type" value="Genomic_DNA"/>
</dbReference>